<feature type="signal peptide" evidence="1">
    <location>
        <begin position="1"/>
        <end position="20"/>
    </location>
</feature>
<keyword evidence="3" id="KW-1185">Reference proteome</keyword>
<evidence type="ECO:0000313" key="2">
    <source>
        <dbReference type="EMBL" id="MBP1850157.1"/>
    </source>
</evidence>
<dbReference type="Pfam" id="PF06059">
    <property type="entry name" value="DUF930"/>
    <property type="match status" value="1"/>
</dbReference>
<feature type="chain" id="PRO_5046228509" description="DUF930 domain-containing protein" evidence="1">
    <location>
        <begin position="21"/>
        <end position="128"/>
    </location>
</feature>
<sequence length="128" mass="14617">MRTGLLGLLSLLIAAAPALALDNSTVQQLKRLDPEEELEQRCDIEAMEHIKKVGDYRPDKVIAYTFSETKVSGTTIQAPGAVFRSRGEWYRLKYKCSTGPKRLEVTNFKLKIGSMVPRSDWVRYYLYD</sequence>
<dbReference type="Proteomes" id="UP000759443">
    <property type="component" value="Unassembled WGS sequence"/>
</dbReference>
<organism evidence="2 3">
    <name type="scientific">Rhizobium halophytocola</name>
    <dbReference type="NCBI Taxonomy" id="735519"/>
    <lineage>
        <taxon>Bacteria</taxon>
        <taxon>Pseudomonadati</taxon>
        <taxon>Pseudomonadota</taxon>
        <taxon>Alphaproteobacteria</taxon>
        <taxon>Hyphomicrobiales</taxon>
        <taxon>Rhizobiaceae</taxon>
        <taxon>Rhizobium/Agrobacterium group</taxon>
        <taxon>Rhizobium</taxon>
    </lineage>
</organism>
<evidence type="ECO:0000313" key="3">
    <source>
        <dbReference type="Proteomes" id="UP000759443"/>
    </source>
</evidence>
<evidence type="ECO:0000256" key="1">
    <source>
        <dbReference type="SAM" id="SignalP"/>
    </source>
</evidence>
<evidence type="ECO:0008006" key="4">
    <source>
        <dbReference type="Google" id="ProtNLM"/>
    </source>
</evidence>
<protein>
    <recommendedName>
        <fullName evidence="4">DUF930 domain-containing protein</fullName>
    </recommendedName>
</protein>
<proteinExistence type="predicted"/>
<keyword evidence="1" id="KW-0732">Signal</keyword>
<comment type="caution">
    <text evidence="2">The sequence shown here is derived from an EMBL/GenBank/DDBJ whole genome shotgun (WGS) entry which is preliminary data.</text>
</comment>
<gene>
    <name evidence="2" type="ORF">J2Z17_001591</name>
</gene>
<reference evidence="2 3" key="1">
    <citation type="submission" date="2021-03" db="EMBL/GenBank/DDBJ databases">
        <title>Genomic Encyclopedia of Type Strains, Phase IV (KMG-IV): sequencing the most valuable type-strain genomes for metagenomic binning, comparative biology and taxonomic classification.</title>
        <authorList>
            <person name="Goeker M."/>
        </authorList>
    </citation>
    <scope>NUCLEOTIDE SEQUENCE [LARGE SCALE GENOMIC DNA]</scope>
    <source>
        <strain evidence="2 3">DSM 21600</strain>
    </source>
</reference>
<accession>A0ABS4DWT6</accession>
<dbReference type="RefSeq" id="WP_209943793.1">
    <property type="nucleotide sequence ID" value="NZ_JAGGJU010000004.1"/>
</dbReference>
<name>A0ABS4DWT6_9HYPH</name>
<dbReference type="EMBL" id="JAGGJU010000004">
    <property type="protein sequence ID" value="MBP1850157.1"/>
    <property type="molecule type" value="Genomic_DNA"/>
</dbReference>
<dbReference type="InterPro" id="IPR009273">
    <property type="entry name" value="DUF930"/>
</dbReference>